<proteinExistence type="predicted"/>
<keyword evidence="2" id="KW-1185">Reference proteome</keyword>
<dbReference type="Proteomes" id="UP000238164">
    <property type="component" value="Chromosome 1"/>
</dbReference>
<name>A0A2N9JES3_9ACTN</name>
<evidence type="ECO:0000313" key="1">
    <source>
        <dbReference type="EMBL" id="SPD85985.1"/>
    </source>
</evidence>
<dbReference type="EMBL" id="LT985188">
    <property type="protein sequence ID" value="SPD85985.1"/>
    <property type="molecule type" value="Genomic_DNA"/>
</dbReference>
<evidence type="ECO:0000313" key="2">
    <source>
        <dbReference type="Proteomes" id="UP000238164"/>
    </source>
</evidence>
<sequence length="63" mass="7400">MEPVMRQAGRPTVAIELTEDERATLQRWARRHSSSQALSLSRFLCKRLVLFCSIYRCWLMRSG</sequence>
<accession>A0A2N9JES3</accession>
<dbReference type="AlphaFoldDB" id="A0A2N9JES3"/>
<gene>
    <name evidence="1" type="ORF">MPLG2_0949</name>
</gene>
<dbReference type="KEGG" id="mgg:MPLG2_0949"/>
<reference evidence="1 2" key="1">
    <citation type="submission" date="2018-02" db="EMBL/GenBank/DDBJ databases">
        <authorList>
            <person name="Cohen D.B."/>
            <person name="Kent A.D."/>
        </authorList>
    </citation>
    <scope>NUCLEOTIDE SEQUENCE [LARGE SCALE GENOMIC DNA]</scope>
    <source>
        <strain evidence="1">1</strain>
    </source>
</reference>
<organism evidence="1 2">
    <name type="scientific">Micropruina glycogenica</name>
    <dbReference type="NCBI Taxonomy" id="75385"/>
    <lineage>
        <taxon>Bacteria</taxon>
        <taxon>Bacillati</taxon>
        <taxon>Actinomycetota</taxon>
        <taxon>Actinomycetes</taxon>
        <taxon>Propionibacteriales</taxon>
        <taxon>Nocardioidaceae</taxon>
        <taxon>Micropruina</taxon>
    </lineage>
</organism>
<protein>
    <submittedName>
        <fullName evidence="1">Uncharacterized protein</fullName>
    </submittedName>
</protein>